<dbReference type="InterPro" id="IPR048696">
    <property type="entry name" value="SHQ1-like_CS"/>
</dbReference>
<evidence type="ECO:0000256" key="1">
    <source>
        <dbReference type="ARBA" id="ARBA00005607"/>
    </source>
</evidence>
<evidence type="ECO:0000259" key="2">
    <source>
        <dbReference type="PROSITE" id="PS51203"/>
    </source>
</evidence>
<dbReference type="GO" id="GO:0005654">
    <property type="term" value="C:nucleoplasm"/>
    <property type="evidence" value="ECO:0007669"/>
    <property type="project" value="TreeGrafter"/>
</dbReference>
<gene>
    <name evidence="3" type="ORF">AWRI3579_g839</name>
</gene>
<dbReference type="OrthoDB" id="73639at2759"/>
<dbReference type="STRING" id="56408.A0A1E5RNG9"/>
<reference evidence="4" key="1">
    <citation type="journal article" date="2016" name="Genome Announc.">
        <title>Genome sequences of three species of Hanseniaspora isolated from spontaneous wine fermentations.</title>
        <authorList>
            <person name="Sternes P.R."/>
            <person name="Lee D."/>
            <person name="Kutyna D.R."/>
            <person name="Borneman A.R."/>
        </authorList>
    </citation>
    <scope>NUCLEOTIDE SEQUENCE [LARGE SCALE GENOMIC DNA]</scope>
    <source>
        <strain evidence="4">AWRI3579</strain>
    </source>
</reference>
<dbReference type="InterPro" id="IPR007052">
    <property type="entry name" value="CS_dom"/>
</dbReference>
<name>A0A1E5RNG9_9ASCO</name>
<dbReference type="InterPro" id="IPR008978">
    <property type="entry name" value="HSP20-like_chaperone"/>
</dbReference>
<dbReference type="InterPro" id="IPR007009">
    <property type="entry name" value="Shq1_C"/>
</dbReference>
<comment type="similarity">
    <text evidence="1">Belongs to the SHQ1 family.</text>
</comment>
<dbReference type="SUPFAM" id="SSF49764">
    <property type="entry name" value="HSP20-like chaperones"/>
    <property type="match status" value="1"/>
</dbReference>
<protein>
    <submittedName>
        <fullName evidence="3">Protein SHQ1</fullName>
    </submittedName>
</protein>
<keyword evidence="4" id="KW-1185">Reference proteome</keyword>
<dbReference type="AlphaFoldDB" id="A0A1E5RNG9"/>
<dbReference type="Pfam" id="PF21413">
    <property type="entry name" value="SHQ1-like_CS"/>
    <property type="match status" value="1"/>
</dbReference>
<proteinExistence type="inferred from homology"/>
<dbReference type="InParanoid" id="A0A1E5RNG9"/>
<dbReference type="FunCoup" id="A0A1E5RNG9">
    <property type="interactions" value="804"/>
</dbReference>
<dbReference type="Pfam" id="PF04925">
    <property type="entry name" value="SHQ1"/>
    <property type="match status" value="1"/>
</dbReference>
<dbReference type="EMBL" id="LPNM01000005">
    <property type="protein sequence ID" value="OEJ88426.1"/>
    <property type="molecule type" value="Genomic_DNA"/>
</dbReference>
<dbReference type="PROSITE" id="PS51203">
    <property type="entry name" value="CS"/>
    <property type="match status" value="1"/>
</dbReference>
<dbReference type="GO" id="GO:0051082">
    <property type="term" value="F:unfolded protein binding"/>
    <property type="evidence" value="ECO:0007669"/>
    <property type="project" value="TreeGrafter"/>
</dbReference>
<dbReference type="Proteomes" id="UP000095728">
    <property type="component" value="Unassembled WGS sequence"/>
</dbReference>
<dbReference type="PANTHER" id="PTHR12967">
    <property type="entry name" value="PROTEIN SHQ1 HOMOLOG"/>
    <property type="match status" value="1"/>
</dbReference>
<comment type="caution">
    <text evidence="3">The sequence shown here is derived from an EMBL/GenBank/DDBJ whole genome shotgun (WGS) entry which is preliminary data.</text>
</comment>
<dbReference type="InterPro" id="IPR039742">
    <property type="entry name" value="Shq1"/>
</dbReference>
<dbReference type="Gene3D" id="2.60.40.790">
    <property type="match status" value="1"/>
</dbReference>
<organism evidence="3 4">
    <name type="scientific">Hanseniaspora osmophila</name>
    <dbReference type="NCBI Taxonomy" id="56408"/>
    <lineage>
        <taxon>Eukaryota</taxon>
        <taxon>Fungi</taxon>
        <taxon>Dikarya</taxon>
        <taxon>Ascomycota</taxon>
        <taxon>Saccharomycotina</taxon>
        <taxon>Saccharomycetes</taxon>
        <taxon>Saccharomycodales</taxon>
        <taxon>Saccharomycodaceae</taxon>
        <taxon>Hanseniaspora</taxon>
    </lineage>
</organism>
<accession>A0A1E5RNG9</accession>
<evidence type="ECO:0000313" key="3">
    <source>
        <dbReference type="EMBL" id="OEJ88426.1"/>
    </source>
</evidence>
<feature type="domain" description="CS" evidence="2">
    <location>
        <begin position="1"/>
        <end position="93"/>
    </location>
</feature>
<dbReference type="PANTHER" id="PTHR12967:SF0">
    <property type="entry name" value="PROTEIN SHQ1 HOMOLOG"/>
    <property type="match status" value="1"/>
</dbReference>
<evidence type="ECO:0000313" key="4">
    <source>
        <dbReference type="Proteomes" id="UP000095728"/>
    </source>
</evidence>
<dbReference type="GO" id="GO:0005737">
    <property type="term" value="C:cytoplasm"/>
    <property type="evidence" value="ECO:0007669"/>
    <property type="project" value="TreeGrafter"/>
</dbReference>
<sequence length="508" mass="58503">MITPRFQITQDEESLFIKITVASIRFNASSLEINVDENLFIFHLSPYYLRLRFDHPLIDDEDHPASAEYKLKDECIDLKIPKLNKGQVFDDLDNPLKLLARQGDILNMDKAAQPEKAAKGPLIQDITGPSLDAKNANLENIAKEGDSFDWEIKQEIQESSGSDLFKPKLGFNNQYTGEIIAMSVANGNDINEVDLPDNTNALDRCKERERKENLKFDAEYYAGEYILSLHGSAEDFEINGIKRLLKFIPELPKMYLKWYRENPQSDLSVEFTANEQNQMTDNLPHKEYFIDNVQPLYVTVVNLLYAFIFEQIENEGEHNTESAWIIGKLTPQIAALDQLLVVNDSNLEGALMKEVHQGESHNNIVRESMIIGIKRSLSYPLHRNYELSLKAWDYVYYTFLGGPKLIIKALLEIHELFRFHDVYYVYNKVLLDDLVSWFIKYNDANTISNIAFDLQTQLKSIDKNSITFDCLAGIDEETGTLEYESLSLQEIEEISNQQYQESMQSTQQ</sequence>
<dbReference type="GO" id="GO:0000493">
    <property type="term" value="P:box H/ACA snoRNP assembly"/>
    <property type="evidence" value="ECO:0007669"/>
    <property type="project" value="InterPro"/>
</dbReference>